<reference evidence="6 7" key="1">
    <citation type="submission" date="2018-06" db="EMBL/GenBank/DDBJ databases">
        <title>Comparative genomics reveals the genomic features of Rhizophagus irregularis, R. cerebriforme, R. diaphanum and Gigaspora rosea, and their symbiotic lifestyle signature.</title>
        <authorList>
            <person name="Morin E."/>
            <person name="San Clemente H."/>
            <person name="Chen E.C.H."/>
            <person name="De La Providencia I."/>
            <person name="Hainaut M."/>
            <person name="Kuo A."/>
            <person name="Kohler A."/>
            <person name="Murat C."/>
            <person name="Tang N."/>
            <person name="Roy S."/>
            <person name="Loubradou J."/>
            <person name="Henrissat B."/>
            <person name="Grigoriev I.V."/>
            <person name="Corradi N."/>
            <person name="Roux C."/>
            <person name="Martin F.M."/>
        </authorList>
    </citation>
    <scope>NUCLEOTIDE SEQUENCE [LARGE SCALE GENOMIC DNA]</scope>
    <source>
        <strain evidence="6 7">DAOM 227022</strain>
    </source>
</reference>
<feature type="non-terminal residue" evidence="6">
    <location>
        <position position="1"/>
    </location>
</feature>
<comment type="caution">
    <text evidence="6">The sequence shown here is derived from an EMBL/GenBank/DDBJ whole genome shotgun (WGS) entry which is preliminary data.</text>
</comment>
<dbReference type="GO" id="GO:0004674">
    <property type="term" value="F:protein serine/threonine kinase activity"/>
    <property type="evidence" value="ECO:0007669"/>
    <property type="project" value="TreeGrafter"/>
</dbReference>
<evidence type="ECO:0000256" key="2">
    <source>
        <dbReference type="ARBA" id="ARBA00022741"/>
    </source>
</evidence>
<dbReference type="Gene3D" id="1.10.510.10">
    <property type="entry name" value="Transferase(Phosphotransferase) domain 1"/>
    <property type="match status" value="1"/>
</dbReference>
<name>A0A397SRN8_9GLOM</name>
<dbReference type="Pfam" id="PF07714">
    <property type="entry name" value="PK_Tyr_Ser-Thr"/>
    <property type="match status" value="1"/>
</dbReference>
<dbReference type="OrthoDB" id="3269467at2759"/>
<dbReference type="InterPro" id="IPR051681">
    <property type="entry name" value="Ser/Thr_Kinases-Pseudokinases"/>
</dbReference>
<dbReference type="PANTHER" id="PTHR44329:SF288">
    <property type="entry name" value="MITOGEN-ACTIVATED PROTEIN KINASE KINASE KINASE 20"/>
    <property type="match status" value="1"/>
</dbReference>
<sequence length="159" mass="18286">SEKLNILGDIINGLRNIHKSNIIHRDIHSGNILLNNANSTSQYSKEAVLCDLGISKSALESTDYKVYGIISYIAPEVFEKRTYTCASDIYSFGMIMWESMTGRRPYWDRDHDSELILRICNGLRPPIVTNAPEGYIELMKECWHSDPEKRPKTDEIYKK</sequence>
<dbReference type="Proteomes" id="UP000265703">
    <property type="component" value="Unassembled WGS sequence"/>
</dbReference>
<feature type="non-terminal residue" evidence="6">
    <location>
        <position position="159"/>
    </location>
</feature>
<gene>
    <name evidence="6" type="ORF">C1645_670625</name>
</gene>
<dbReference type="PROSITE" id="PS50011">
    <property type="entry name" value="PROTEIN_KINASE_DOM"/>
    <property type="match status" value="1"/>
</dbReference>
<dbReference type="InterPro" id="IPR001245">
    <property type="entry name" value="Ser-Thr/Tyr_kinase_cat_dom"/>
</dbReference>
<keyword evidence="7" id="KW-1185">Reference proteome</keyword>
<keyword evidence="4" id="KW-0067">ATP-binding</keyword>
<protein>
    <submittedName>
        <fullName evidence="6">Kinase-like domain-containing protein</fullName>
    </submittedName>
</protein>
<evidence type="ECO:0000313" key="6">
    <source>
        <dbReference type="EMBL" id="RIA85501.1"/>
    </source>
</evidence>
<dbReference type="PANTHER" id="PTHR44329">
    <property type="entry name" value="SERINE/THREONINE-PROTEIN KINASE TNNI3K-RELATED"/>
    <property type="match status" value="1"/>
</dbReference>
<dbReference type="AlphaFoldDB" id="A0A397SRN8"/>
<accession>A0A397SRN8</accession>
<evidence type="ECO:0000256" key="4">
    <source>
        <dbReference type="ARBA" id="ARBA00022840"/>
    </source>
</evidence>
<organism evidence="6 7">
    <name type="scientific">Glomus cerebriforme</name>
    <dbReference type="NCBI Taxonomy" id="658196"/>
    <lineage>
        <taxon>Eukaryota</taxon>
        <taxon>Fungi</taxon>
        <taxon>Fungi incertae sedis</taxon>
        <taxon>Mucoromycota</taxon>
        <taxon>Glomeromycotina</taxon>
        <taxon>Glomeromycetes</taxon>
        <taxon>Glomerales</taxon>
        <taxon>Glomeraceae</taxon>
        <taxon>Glomus</taxon>
    </lineage>
</organism>
<evidence type="ECO:0000256" key="1">
    <source>
        <dbReference type="ARBA" id="ARBA00022679"/>
    </source>
</evidence>
<keyword evidence="1" id="KW-0808">Transferase</keyword>
<dbReference type="PRINTS" id="PR00109">
    <property type="entry name" value="TYRKINASE"/>
</dbReference>
<evidence type="ECO:0000256" key="3">
    <source>
        <dbReference type="ARBA" id="ARBA00022777"/>
    </source>
</evidence>
<keyword evidence="2" id="KW-0547">Nucleotide-binding</keyword>
<dbReference type="GO" id="GO:0005524">
    <property type="term" value="F:ATP binding"/>
    <property type="evidence" value="ECO:0007669"/>
    <property type="project" value="UniProtKB-KW"/>
</dbReference>
<evidence type="ECO:0000259" key="5">
    <source>
        <dbReference type="PROSITE" id="PS50011"/>
    </source>
</evidence>
<proteinExistence type="predicted"/>
<dbReference type="EMBL" id="QKYT01000422">
    <property type="protein sequence ID" value="RIA85501.1"/>
    <property type="molecule type" value="Genomic_DNA"/>
</dbReference>
<dbReference type="InterPro" id="IPR000719">
    <property type="entry name" value="Prot_kinase_dom"/>
</dbReference>
<evidence type="ECO:0000313" key="7">
    <source>
        <dbReference type="Proteomes" id="UP000265703"/>
    </source>
</evidence>
<dbReference type="InterPro" id="IPR011009">
    <property type="entry name" value="Kinase-like_dom_sf"/>
</dbReference>
<keyword evidence="3 6" id="KW-0418">Kinase</keyword>
<dbReference type="SUPFAM" id="SSF56112">
    <property type="entry name" value="Protein kinase-like (PK-like)"/>
    <property type="match status" value="1"/>
</dbReference>
<feature type="domain" description="Protein kinase" evidence="5">
    <location>
        <begin position="1"/>
        <end position="159"/>
    </location>
</feature>